<evidence type="ECO:0000256" key="1">
    <source>
        <dbReference type="ARBA" id="ARBA00008834"/>
    </source>
</evidence>
<keyword evidence="6" id="KW-1185">Reference proteome</keyword>
<dbReference type="EMBL" id="CP076133">
    <property type="protein sequence ID" value="QWG04714.1"/>
    <property type="molecule type" value="Genomic_DNA"/>
</dbReference>
<dbReference type="InterPro" id="IPR051801">
    <property type="entry name" value="GH28_Enzymes"/>
</dbReference>
<dbReference type="GO" id="GO:0005975">
    <property type="term" value="P:carbohydrate metabolic process"/>
    <property type="evidence" value="ECO:0007669"/>
    <property type="project" value="InterPro"/>
</dbReference>
<proteinExistence type="inferred from homology"/>
<evidence type="ECO:0000256" key="2">
    <source>
        <dbReference type="ARBA" id="ARBA00022801"/>
    </source>
</evidence>
<dbReference type="PANTHER" id="PTHR31339">
    <property type="entry name" value="PECTIN LYASE-RELATED"/>
    <property type="match status" value="1"/>
</dbReference>
<evidence type="ECO:0000313" key="6">
    <source>
        <dbReference type="Proteomes" id="UP000678679"/>
    </source>
</evidence>
<accession>A0AAX1NB43</accession>
<evidence type="ECO:0000256" key="4">
    <source>
        <dbReference type="RuleBase" id="RU361169"/>
    </source>
</evidence>
<dbReference type="SMART" id="SM00710">
    <property type="entry name" value="PbH1"/>
    <property type="match status" value="3"/>
</dbReference>
<reference evidence="5 6" key="1">
    <citation type="submission" date="2021-05" db="EMBL/GenBank/DDBJ databases">
        <title>Comparative genomic studies on the polysaccharide-degrading batcterial strains of the Flammeovirga genus.</title>
        <authorList>
            <person name="Zewei F."/>
            <person name="Zheng Z."/>
            <person name="Yu L."/>
            <person name="Ruyue G."/>
            <person name="Yanhong M."/>
            <person name="Yuanyuan C."/>
            <person name="Jingyan G."/>
            <person name="Wenjun H."/>
        </authorList>
    </citation>
    <scope>NUCLEOTIDE SEQUENCE [LARGE SCALE GENOMIC DNA]</scope>
    <source>
        <strain evidence="5 6">NBRC:100898</strain>
    </source>
</reference>
<name>A0AAX1NB43_9BACT</name>
<evidence type="ECO:0000256" key="3">
    <source>
        <dbReference type="ARBA" id="ARBA00023295"/>
    </source>
</evidence>
<dbReference type="InterPro" id="IPR006626">
    <property type="entry name" value="PbH1"/>
</dbReference>
<dbReference type="Pfam" id="PF00295">
    <property type="entry name" value="Glyco_hydro_28"/>
    <property type="match status" value="1"/>
</dbReference>
<dbReference type="PANTHER" id="PTHR31339:SF9">
    <property type="entry name" value="PLASMIN AND FIBRONECTIN-BINDING PROTEIN A"/>
    <property type="match status" value="1"/>
</dbReference>
<dbReference type="SUPFAM" id="SSF51126">
    <property type="entry name" value="Pectin lyase-like"/>
    <property type="match status" value="1"/>
</dbReference>
<comment type="similarity">
    <text evidence="1 4">Belongs to the glycosyl hydrolase 28 family.</text>
</comment>
<dbReference type="GO" id="GO:0004650">
    <property type="term" value="F:polygalacturonase activity"/>
    <property type="evidence" value="ECO:0007669"/>
    <property type="project" value="InterPro"/>
</dbReference>
<dbReference type="PROSITE" id="PS51257">
    <property type="entry name" value="PROKAR_LIPOPROTEIN"/>
    <property type="match status" value="1"/>
</dbReference>
<dbReference type="KEGG" id="fya:KMW28_27840"/>
<dbReference type="RefSeq" id="WP_205958234.1">
    <property type="nucleotide sequence ID" value="NZ_CP076133.1"/>
</dbReference>
<dbReference type="AlphaFoldDB" id="A0AAX1NB43"/>
<gene>
    <name evidence="5" type="ORF">KMW28_27840</name>
</gene>
<keyword evidence="3 4" id="KW-0326">Glycosidase</keyword>
<keyword evidence="2 4" id="KW-0378">Hydrolase</keyword>
<protein>
    <submittedName>
        <fullName evidence="5">Glycoside hydrolase family 28 protein</fullName>
    </submittedName>
</protein>
<sequence>MNKLSQITLLILWLMSFGCTTQKSYDVKDYGGVPDGITLNTSAIQKAIDSCSKNGGGKVILQGGTFLSGTVLLKDNVELHIAEDAQLKSSPNPNHFESIDPFIDATGQYRGQCLIGAIDVKNIRITGKGTIDGQGKEFTWENIQKNIKALGITLDVPQMPKENFEERGYVDKNVKPSYRPFLIRLVRTKGVSIQDVKLKNSAAWTLHFYQCQSFLVDNISIYNHANRNNDGIDIDSSKDGQIINTHIDSEDDALCFKTTSAIPTENISVNNCRLKSDWGAIKFGTESMGDFKNITIKNCEVYDTKGGGIKLLSVDGSNVENILIDSIKMTNVDMPLFVRLGERRLVYRNAPQQPVGSMKGIKISNLTAKARKIEESRVQPPSGIMITGTPNHSIGFIELSNINITLPGAGINSDNQTVVPENITQYPEYTLLGKSPVYGLYGRHIDKIKLENIAFHLENEDGREEMKLIDANQI</sequence>
<organism evidence="5 6">
    <name type="scientific">Flammeovirga yaeyamensis</name>
    <dbReference type="NCBI Taxonomy" id="367791"/>
    <lineage>
        <taxon>Bacteria</taxon>
        <taxon>Pseudomonadati</taxon>
        <taxon>Bacteroidota</taxon>
        <taxon>Cytophagia</taxon>
        <taxon>Cytophagales</taxon>
        <taxon>Flammeovirgaceae</taxon>
        <taxon>Flammeovirga</taxon>
    </lineage>
</organism>
<dbReference type="Gene3D" id="2.160.20.10">
    <property type="entry name" value="Single-stranded right-handed beta-helix, Pectin lyase-like"/>
    <property type="match status" value="1"/>
</dbReference>
<dbReference type="InterPro" id="IPR012334">
    <property type="entry name" value="Pectin_lyas_fold"/>
</dbReference>
<dbReference type="InterPro" id="IPR011050">
    <property type="entry name" value="Pectin_lyase_fold/virulence"/>
</dbReference>
<dbReference type="InterPro" id="IPR000743">
    <property type="entry name" value="Glyco_hydro_28"/>
</dbReference>
<dbReference type="Proteomes" id="UP000678679">
    <property type="component" value="Chromosome 2"/>
</dbReference>
<evidence type="ECO:0000313" key="5">
    <source>
        <dbReference type="EMBL" id="QWG04714.1"/>
    </source>
</evidence>